<dbReference type="Pfam" id="PF04464">
    <property type="entry name" value="Glyphos_transf"/>
    <property type="match status" value="1"/>
</dbReference>
<comment type="caution">
    <text evidence="7">The sequence shown here is derived from an EMBL/GenBank/DDBJ whole genome shotgun (WGS) entry which is preliminary data.</text>
</comment>
<evidence type="ECO:0000256" key="2">
    <source>
        <dbReference type="ARBA" id="ARBA00010488"/>
    </source>
</evidence>
<keyword evidence="6" id="KW-0472">Membrane</keyword>
<keyword evidence="4" id="KW-0808">Transferase</keyword>
<proteinExistence type="inferred from homology"/>
<evidence type="ECO:0000256" key="3">
    <source>
        <dbReference type="ARBA" id="ARBA00022475"/>
    </source>
</evidence>
<evidence type="ECO:0000256" key="4">
    <source>
        <dbReference type="ARBA" id="ARBA00022679"/>
    </source>
</evidence>
<dbReference type="PANTHER" id="PTHR37316">
    <property type="entry name" value="TEICHOIC ACID GLYCEROL-PHOSPHATE PRIMASE"/>
    <property type="match status" value="1"/>
</dbReference>
<evidence type="ECO:0000256" key="1">
    <source>
        <dbReference type="ARBA" id="ARBA00004202"/>
    </source>
</evidence>
<evidence type="ECO:0000313" key="8">
    <source>
        <dbReference type="Proteomes" id="UP000623967"/>
    </source>
</evidence>
<name>A0ABS1TXP9_9BACI</name>
<dbReference type="InterPro" id="IPR051612">
    <property type="entry name" value="Teichoic_Acid_Biosynth"/>
</dbReference>
<keyword evidence="8" id="KW-1185">Reference proteome</keyword>
<dbReference type="PANTHER" id="PTHR37316:SF3">
    <property type="entry name" value="TEICHOIC ACID GLYCEROL-PHOSPHATE TRANSFERASE"/>
    <property type="match status" value="1"/>
</dbReference>
<dbReference type="EMBL" id="JAESWB010000371">
    <property type="protein sequence ID" value="MBL4955061.1"/>
    <property type="molecule type" value="Genomic_DNA"/>
</dbReference>
<evidence type="ECO:0000256" key="6">
    <source>
        <dbReference type="ARBA" id="ARBA00023136"/>
    </source>
</evidence>
<dbReference type="InterPro" id="IPR043149">
    <property type="entry name" value="TagF_N"/>
</dbReference>
<comment type="similarity">
    <text evidence="2">Belongs to the CDP-glycerol glycerophosphotransferase family.</text>
</comment>
<evidence type="ECO:0000313" key="7">
    <source>
        <dbReference type="EMBL" id="MBL4955061.1"/>
    </source>
</evidence>
<sequence length="958" mass="111949">MKFFGKHRTSIKPQCSLNNIKYKNGKVLIVLKFVYAEAYSAIFFNLHKRDTQVSLKFPVSVEAISEHSCFLKLEVSMTDYAESLLHGFWDANLLLENMGQESKVRIANHLTNSNEPQPFYIKGHDKNFVPYATMNGNLSFKSEDAAPILKTQTIVLEENGTLRLSGYLLVPWWNVQNNEDVQKRLILRFGEDERDIVMTDVLRTDMTTYYQQEDQAYEWTGFAVEFNFPNSTYGLPDGAPADLLLEYEYNHSSITLPITFPSSGVLNRTSTFQSFDGIQQLAIKKRMKTNGIVLLLTKEELHAEVDEIYSEGGQISIHGRIITINKGERISFEDTFIIVKNRTSKAEYSFKVKIDSFHFNYTFDLSSLVKNEDIFSEGLWDLFLQVDGVMYRLVTRLDGIKNKQNRISFPPYKLANKDGEIIVIKPYYTLKDELSIMTKPYIAAKSISKAEIHNSIFLIDGKLHVQIPNKDLPEISQGHIMIKGQFGKNYDIPVSWKLQKTENTKNEFHFTLSADLKAAGLLEERDVLLRDINFDLIYCEIDFEDGKAIFTMNVTPEKVVLTLEDRLKQNDKYKALLSKWGLLVYKLCFKFLPVNRKAVVFQSFYGKSYSDNPKALYEEMLAQHRDMKAVWVINNLKADIPGNPILVRPRSFKYYYYMAISTYFVNNGNFPDFFQKRKGMTFLQTWHGTPLKKLGFDVDPKALAYEENTSPALLKRIEKWDYLIGPNLYTAEILKRAYKYKKKMLNVGYPRNDIFYKENIRTKIIDIKKKLNIPLNKKVILYAPTWRDYEYQNGNQHRAYEFKFDLKTFKEKFGEEYILLLRLHYFDASRIRLHRSDDFIYNVSSYDDIGELYLISDLMITDYSSVMFDYANLNRPMIFFTYDLKRYGSQVRGFYFNFVGEAPGPFVTDQEQLFDAIEHIDRLQSEYQIKYDQFKDRFCHWEDGQASKRTIEAVFKNL</sequence>
<dbReference type="InterPro" id="IPR007554">
    <property type="entry name" value="Glycerophosphate_synth"/>
</dbReference>
<dbReference type="InterPro" id="IPR043148">
    <property type="entry name" value="TagF_C"/>
</dbReference>
<accession>A0ABS1TXP9</accession>
<dbReference type="Gene3D" id="3.40.50.11820">
    <property type="match status" value="1"/>
</dbReference>
<comment type="subcellular location">
    <subcellularLocation>
        <location evidence="1">Cell membrane</location>
        <topology evidence="1">Peripheral membrane protein</topology>
    </subcellularLocation>
</comment>
<keyword evidence="3" id="KW-1003">Cell membrane</keyword>
<dbReference type="SUPFAM" id="SSF53756">
    <property type="entry name" value="UDP-Glycosyltransferase/glycogen phosphorylase"/>
    <property type="match status" value="1"/>
</dbReference>
<keyword evidence="5" id="KW-0777">Teichoic acid biosynthesis</keyword>
<dbReference type="Proteomes" id="UP000623967">
    <property type="component" value="Unassembled WGS sequence"/>
</dbReference>
<evidence type="ECO:0000256" key="5">
    <source>
        <dbReference type="ARBA" id="ARBA00022944"/>
    </source>
</evidence>
<protein>
    <submittedName>
        <fullName evidence="7">CDP-glycerol glycerophosphotransferase family protein</fullName>
    </submittedName>
</protein>
<reference evidence="7 8" key="1">
    <citation type="submission" date="2021-01" db="EMBL/GenBank/DDBJ databases">
        <title>Genome public.</title>
        <authorList>
            <person name="Liu C."/>
            <person name="Sun Q."/>
        </authorList>
    </citation>
    <scope>NUCLEOTIDE SEQUENCE [LARGE SCALE GENOMIC DNA]</scope>
    <source>
        <strain evidence="7 8">YIM B02564</strain>
    </source>
</reference>
<organism evidence="7 8">
    <name type="scientific">Neobacillus paridis</name>
    <dbReference type="NCBI Taxonomy" id="2803862"/>
    <lineage>
        <taxon>Bacteria</taxon>
        <taxon>Bacillati</taxon>
        <taxon>Bacillota</taxon>
        <taxon>Bacilli</taxon>
        <taxon>Bacillales</taxon>
        <taxon>Bacillaceae</taxon>
        <taxon>Neobacillus</taxon>
    </lineage>
</organism>
<dbReference type="Gene3D" id="3.40.50.12580">
    <property type="match status" value="1"/>
</dbReference>
<gene>
    <name evidence="7" type="ORF">JK635_23160</name>
</gene>